<keyword evidence="4" id="KW-1185">Reference proteome</keyword>
<dbReference type="InterPro" id="IPR052408">
    <property type="entry name" value="Exonuclease_MUT-7-like"/>
</dbReference>
<accession>A0A328E3V0</accession>
<dbReference type="GO" id="GO:0006139">
    <property type="term" value="P:nucleobase-containing compound metabolic process"/>
    <property type="evidence" value="ECO:0007669"/>
    <property type="project" value="InterPro"/>
</dbReference>
<dbReference type="SMART" id="SM00474">
    <property type="entry name" value="35EXOc"/>
    <property type="match status" value="1"/>
</dbReference>
<keyword evidence="1" id="KW-0472">Membrane</keyword>
<feature type="domain" description="3'-5' exonuclease" evidence="2">
    <location>
        <begin position="347"/>
        <end position="531"/>
    </location>
</feature>
<keyword evidence="1" id="KW-1133">Transmembrane helix</keyword>
<dbReference type="Proteomes" id="UP000249390">
    <property type="component" value="Unassembled WGS sequence"/>
</dbReference>
<dbReference type="GO" id="GO:0003676">
    <property type="term" value="F:nucleic acid binding"/>
    <property type="evidence" value="ECO:0007669"/>
    <property type="project" value="InterPro"/>
</dbReference>
<dbReference type="SUPFAM" id="SSF53098">
    <property type="entry name" value="Ribonuclease H-like"/>
    <property type="match status" value="1"/>
</dbReference>
<keyword evidence="1" id="KW-0812">Transmembrane</keyword>
<name>A0A328E3V0_9ASTE</name>
<protein>
    <recommendedName>
        <fullName evidence="2">3'-5' exonuclease domain-containing protein</fullName>
    </recommendedName>
</protein>
<dbReference type="InterPro" id="IPR012337">
    <property type="entry name" value="RNaseH-like_sf"/>
</dbReference>
<proteinExistence type="predicted"/>
<dbReference type="EMBL" id="NQVE01000030">
    <property type="protein sequence ID" value="RAL52664.1"/>
    <property type="molecule type" value="Genomic_DNA"/>
</dbReference>
<evidence type="ECO:0000256" key="1">
    <source>
        <dbReference type="SAM" id="Phobius"/>
    </source>
</evidence>
<sequence>MWKDKRGDCQIDKKDQPLYLSKHSFNDLSHVCPVVFIYLLKECYVHGTRKSSPKFRALQQVLVQGFQNGPQPGPAVFAAQCFYVLPIINVYLQGFSHLIISSFERFLKMESTQTNIFDAKIWSAKLFVNIARCRLNYDEKILVKIVDVFKVDLSNIGKAICGSHVNSEIGRQTAEIFVQQYILKLIERSSYTSAVFLLEHFSIRELEDSFLLRLMDSKEYKAAERWATFMGKQHLCVLVQECFDRKLDSYAYEVIRKNNMREEFPVVYHQRKERKLKKLAEKGCWDVAEARTHNDRQLLQYLVYLAMEAGYRDKVKELCNRYSLEGFANIKDLKRSVEQSHYLELKDFSIEEVVWVDNVNGLLDTTCHIEKCKVVGLDCEWKLNDQKGGLHNKVSIMQIASERKAYILDLIKLHNDVPDILDECLMRILHFLGILKLGYNFHCDMCELARSYERLHCFKRYDMVLDIQKVFNEPRGGLSGLTKKILGSALNKTRRNSNWEQRPLTQNQLEYAALDAVVLIHIFCHVRCHTQPVGDVSDGHNKMEWKSHIVWIYIIFSAFICICFCSVTHLFHIIFSAECRSMIK</sequence>
<dbReference type="Gene3D" id="3.30.420.10">
    <property type="entry name" value="Ribonuclease H-like superfamily/Ribonuclease H"/>
    <property type="match status" value="1"/>
</dbReference>
<dbReference type="InterPro" id="IPR002562">
    <property type="entry name" value="3'-5'_exonuclease_dom"/>
</dbReference>
<comment type="caution">
    <text evidence="3">The sequence shown here is derived from an EMBL/GenBank/DDBJ whole genome shotgun (WGS) entry which is preliminary data.</text>
</comment>
<dbReference type="InterPro" id="IPR036397">
    <property type="entry name" value="RNaseH_sf"/>
</dbReference>
<organism evidence="3 4">
    <name type="scientific">Cuscuta australis</name>
    <dbReference type="NCBI Taxonomy" id="267555"/>
    <lineage>
        <taxon>Eukaryota</taxon>
        <taxon>Viridiplantae</taxon>
        <taxon>Streptophyta</taxon>
        <taxon>Embryophyta</taxon>
        <taxon>Tracheophyta</taxon>
        <taxon>Spermatophyta</taxon>
        <taxon>Magnoliopsida</taxon>
        <taxon>eudicotyledons</taxon>
        <taxon>Gunneridae</taxon>
        <taxon>Pentapetalae</taxon>
        <taxon>asterids</taxon>
        <taxon>lamiids</taxon>
        <taxon>Solanales</taxon>
        <taxon>Convolvulaceae</taxon>
        <taxon>Cuscuteae</taxon>
        <taxon>Cuscuta</taxon>
        <taxon>Cuscuta subgen. Grammica</taxon>
        <taxon>Cuscuta sect. Cleistogrammica</taxon>
    </lineage>
</organism>
<dbReference type="PANTHER" id="PTHR47765:SF2">
    <property type="entry name" value="EXONUCLEASE MUT-7 HOMOLOG"/>
    <property type="match status" value="1"/>
</dbReference>
<reference evidence="3 4" key="1">
    <citation type="submission" date="2018-06" db="EMBL/GenBank/DDBJ databases">
        <title>The Genome of Cuscuta australis (Dodder) Provides Insight into the Evolution of Plant Parasitism.</title>
        <authorList>
            <person name="Liu H."/>
        </authorList>
    </citation>
    <scope>NUCLEOTIDE SEQUENCE [LARGE SCALE GENOMIC DNA]</scope>
    <source>
        <strain evidence="4">cv. Yunnan</strain>
        <tissue evidence="3">Vines</tissue>
    </source>
</reference>
<evidence type="ECO:0000313" key="3">
    <source>
        <dbReference type="EMBL" id="RAL52664.1"/>
    </source>
</evidence>
<dbReference type="AlphaFoldDB" id="A0A328E3V0"/>
<gene>
    <name evidence="3" type="ORF">DM860_007432</name>
</gene>
<feature type="transmembrane region" description="Helical" evidence="1">
    <location>
        <begin position="550"/>
        <end position="575"/>
    </location>
</feature>
<dbReference type="Pfam" id="PF01612">
    <property type="entry name" value="DNA_pol_A_exo1"/>
    <property type="match status" value="1"/>
</dbReference>
<evidence type="ECO:0000313" key="4">
    <source>
        <dbReference type="Proteomes" id="UP000249390"/>
    </source>
</evidence>
<evidence type="ECO:0000259" key="2">
    <source>
        <dbReference type="SMART" id="SM00474"/>
    </source>
</evidence>
<dbReference type="PANTHER" id="PTHR47765">
    <property type="entry name" value="3'-5' EXONUCLEASE DOMAIN-CONTAINING PROTEIN"/>
    <property type="match status" value="1"/>
</dbReference>
<dbReference type="GO" id="GO:0008408">
    <property type="term" value="F:3'-5' exonuclease activity"/>
    <property type="evidence" value="ECO:0007669"/>
    <property type="project" value="InterPro"/>
</dbReference>